<dbReference type="InterPro" id="IPR038750">
    <property type="entry name" value="YczE/YyaS-like"/>
</dbReference>
<dbReference type="PANTHER" id="PTHR40078">
    <property type="entry name" value="INTEGRAL MEMBRANE PROTEIN-RELATED"/>
    <property type="match status" value="1"/>
</dbReference>
<protein>
    <recommendedName>
        <fullName evidence="4">Membrane protein YczE</fullName>
    </recommendedName>
</protein>
<organism evidence="2 3">
    <name type="scientific">Candidatus Erysipelatoclostridium merdavium</name>
    <dbReference type="NCBI Taxonomy" id="2838566"/>
    <lineage>
        <taxon>Bacteria</taxon>
        <taxon>Bacillati</taxon>
        <taxon>Bacillota</taxon>
        <taxon>Erysipelotrichia</taxon>
        <taxon>Erysipelotrichales</taxon>
        <taxon>Erysipelotrichales incertae sedis</taxon>
    </lineage>
</organism>
<dbReference type="Proteomes" id="UP000886724">
    <property type="component" value="Unassembled WGS sequence"/>
</dbReference>
<dbReference type="PANTHER" id="PTHR40078:SF1">
    <property type="entry name" value="INTEGRAL MEMBRANE PROTEIN"/>
    <property type="match status" value="1"/>
</dbReference>
<feature type="transmembrane region" description="Helical" evidence="1">
    <location>
        <begin position="7"/>
        <end position="27"/>
    </location>
</feature>
<evidence type="ECO:0000313" key="3">
    <source>
        <dbReference type="Proteomes" id="UP000886724"/>
    </source>
</evidence>
<comment type="caution">
    <text evidence="2">The sequence shown here is derived from an EMBL/GenBank/DDBJ whole genome shotgun (WGS) entry which is preliminary data.</text>
</comment>
<accession>A0A9D2BNU1</accession>
<feature type="transmembrane region" description="Helical" evidence="1">
    <location>
        <begin position="156"/>
        <end position="177"/>
    </location>
</feature>
<dbReference type="EMBL" id="DXET01000292">
    <property type="protein sequence ID" value="HIX82843.1"/>
    <property type="molecule type" value="Genomic_DNA"/>
</dbReference>
<feature type="transmembrane region" description="Helical" evidence="1">
    <location>
        <begin position="80"/>
        <end position="97"/>
    </location>
</feature>
<evidence type="ECO:0008006" key="4">
    <source>
        <dbReference type="Google" id="ProtNLM"/>
    </source>
</evidence>
<keyword evidence="1" id="KW-1133">Transmembrane helix</keyword>
<gene>
    <name evidence="2" type="ORF">H9980_12885</name>
</gene>
<proteinExistence type="predicted"/>
<evidence type="ECO:0000256" key="1">
    <source>
        <dbReference type="SAM" id="Phobius"/>
    </source>
</evidence>
<reference evidence="2" key="1">
    <citation type="journal article" date="2021" name="PeerJ">
        <title>Extensive microbial diversity within the chicken gut microbiome revealed by metagenomics and culture.</title>
        <authorList>
            <person name="Gilroy R."/>
            <person name="Ravi A."/>
            <person name="Getino M."/>
            <person name="Pursley I."/>
            <person name="Horton D.L."/>
            <person name="Alikhan N.F."/>
            <person name="Baker D."/>
            <person name="Gharbi K."/>
            <person name="Hall N."/>
            <person name="Watson M."/>
            <person name="Adriaenssens E.M."/>
            <person name="Foster-Nyarko E."/>
            <person name="Jarju S."/>
            <person name="Secka A."/>
            <person name="Antonio M."/>
            <person name="Oren A."/>
            <person name="Chaudhuri R.R."/>
            <person name="La Ragione R."/>
            <person name="Hildebrand F."/>
            <person name="Pallen M.J."/>
        </authorList>
    </citation>
    <scope>NUCLEOTIDE SEQUENCE</scope>
    <source>
        <strain evidence="2">ChiGjej1B1-14440</strain>
    </source>
</reference>
<dbReference type="AlphaFoldDB" id="A0A9D2BNU1"/>
<dbReference type="Pfam" id="PF19700">
    <property type="entry name" value="DUF6198"/>
    <property type="match status" value="1"/>
</dbReference>
<sequence>MKLVNRVGLYFIGLFIITIGINLSIISGLGISPVSAFTLPLSEAVNISLGTITIITYVIFVLIQILVLKKNFKKKNLLQAPFSFAFGFFVDFTGQMLSGLNPQTYTSQFILMILGIIICAFGATIYIIMDIVPNAPEGLNLALSERLNMPFSKIKIICDCLFVLIGVIISLIFLGGVTAIREGTLISALLTGKLIGLFTKWFEPGLKKIAFNDNDEKQLLLNEAM</sequence>
<keyword evidence="1" id="KW-0472">Membrane</keyword>
<feature type="transmembrane region" description="Helical" evidence="1">
    <location>
        <begin position="109"/>
        <end position="129"/>
    </location>
</feature>
<keyword evidence="1" id="KW-0812">Transmembrane</keyword>
<name>A0A9D2BNU1_9FIRM</name>
<evidence type="ECO:0000313" key="2">
    <source>
        <dbReference type="EMBL" id="HIX82843.1"/>
    </source>
</evidence>
<feature type="transmembrane region" description="Helical" evidence="1">
    <location>
        <begin position="47"/>
        <end position="68"/>
    </location>
</feature>
<reference evidence="2" key="2">
    <citation type="submission" date="2021-04" db="EMBL/GenBank/DDBJ databases">
        <authorList>
            <person name="Gilroy R."/>
        </authorList>
    </citation>
    <scope>NUCLEOTIDE SEQUENCE</scope>
    <source>
        <strain evidence="2">ChiGjej1B1-14440</strain>
    </source>
</reference>